<dbReference type="PROSITE" id="PS00477">
    <property type="entry name" value="ALPHA_2_MACROGLOBULIN"/>
    <property type="match status" value="1"/>
</dbReference>
<keyword evidence="15" id="KW-1185">Reference proteome</keyword>
<dbReference type="InterPro" id="IPR041555">
    <property type="entry name" value="MG3"/>
</dbReference>
<evidence type="ECO:0000259" key="13">
    <source>
        <dbReference type="SMART" id="SM01361"/>
    </source>
</evidence>
<dbReference type="InterPro" id="IPR050473">
    <property type="entry name" value="A2M/Complement_sys"/>
</dbReference>
<evidence type="ECO:0000256" key="5">
    <source>
        <dbReference type="ARBA" id="ARBA00022729"/>
    </source>
</evidence>
<dbReference type="Gene3D" id="2.60.40.10">
    <property type="entry name" value="Immunoglobulins"/>
    <property type="match status" value="2"/>
</dbReference>
<dbReference type="SUPFAM" id="SSF81296">
    <property type="entry name" value="E set domains"/>
    <property type="match status" value="1"/>
</dbReference>
<dbReference type="Gene3D" id="1.50.10.20">
    <property type="match status" value="1"/>
</dbReference>
<dbReference type="InterPro" id="IPR013783">
    <property type="entry name" value="Ig-like_fold"/>
</dbReference>
<dbReference type="Gene3D" id="2.60.120.1540">
    <property type="match status" value="1"/>
</dbReference>
<accession>A0A8S4PX71</accession>
<comment type="caution">
    <text evidence="14">The sequence shown here is derived from an EMBL/GenBank/DDBJ whole genome shotgun (WGS) entry which is preliminary data.</text>
</comment>
<dbReference type="InterPro" id="IPR036595">
    <property type="entry name" value="A-macroglobulin_rcpt-bd_sf"/>
</dbReference>
<dbReference type="InterPro" id="IPR041813">
    <property type="entry name" value="A2M_TED"/>
</dbReference>
<protein>
    <recommendedName>
        <fullName evidence="16">Alpha-2-macroglobulin</fullName>
    </recommendedName>
</protein>
<dbReference type="InterPro" id="IPR001599">
    <property type="entry name" value="Macroglobln_a2"/>
</dbReference>
<dbReference type="SUPFAM" id="SSF48239">
    <property type="entry name" value="Terpenoid cyclases/Protein prenyltransferases"/>
    <property type="match status" value="1"/>
</dbReference>
<feature type="region of interest" description="Disordered" evidence="9">
    <location>
        <begin position="664"/>
        <end position="718"/>
    </location>
</feature>
<dbReference type="CDD" id="cd02897">
    <property type="entry name" value="A2M_2"/>
    <property type="match status" value="1"/>
</dbReference>
<evidence type="ECO:0000256" key="1">
    <source>
        <dbReference type="ARBA" id="ARBA00004613"/>
    </source>
</evidence>
<evidence type="ECO:0000259" key="12">
    <source>
        <dbReference type="SMART" id="SM01360"/>
    </source>
</evidence>
<dbReference type="Proteomes" id="UP000749559">
    <property type="component" value="Unassembled WGS sequence"/>
</dbReference>
<dbReference type="InterPro" id="IPR008930">
    <property type="entry name" value="Terpenoid_cyclase/PrenylTrfase"/>
</dbReference>
<dbReference type="Pfam" id="PF17791">
    <property type="entry name" value="MG3"/>
    <property type="match status" value="1"/>
</dbReference>
<dbReference type="InterPro" id="IPR011626">
    <property type="entry name" value="Alpha-macroglobulin_TED"/>
</dbReference>
<dbReference type="OrthoDB" id="9998011at2759"/>
<evidence type="ECO:0000256" key="7">
    <source>
        <dbReference type="ARBA" id="ARBA00023157"/>
    </source>
</evidence>
<evidence type="ECO:0000256" key="3">
    <source>
        <dbReference type="ARBA" id="ARBA00022525"/>
    </source>
</evidence>
<dbReference type="EMBL" id="CAIIXF020000010">
    <property type="protein sequence ID" value="CAH1797988.1"/>
    <property type="molecule type" value="Genomic_DNA"/>
</dbReference>
<dbReference type="Gene3D" id="2.20.130.20">
    <property type="match status" value="1"/>
</dbReference>
<keyword evidence="7" id="KW-1015">Disulfide bond</keyword>
<comment type="subcellular location">
    <subcellularLocation>
        <location evidence="1">Secreted</location>
    </subcellularLocation>
</comment>
<evidence type="ECO:0000256" key="2">
    <source>
        <dbReference type="ARBA" id="ARBA00010952"/>
    </source>
</evidence>
<evidence type="ECO:0008006" key="16">
    <source>
        <dbReference type="Google" id="ProtNLM"/>
    </source>
</evidence>
<gene>
    <name evidence="14" type="ORF">OFUS_LOCUS22186</name>
</gene>
<dbReference type="FunFam" id="1.50.10.20:FF:000001">
    <property type="entry name" value="CD109 isoform 1"/>
    <property type="match status" value="1"/>
</dbReference>
<comment type="similarity">
    <text evidence="2">Belongs to the protease inhibitor I39 (alpha-2-macroglobulin) family.</text>
</comment>
<keyword evidence="5 10" id="KW-0732">Signal</keyword>
<dbReference type="GO" id="GO:0004867">
    <property type="term" value="F:serine-type endopeptidase inhibitor activity"/>
    <property type="evidence" value="ECO:0007669"/>
    <property type="project" value="UniProtKB-KW"/>
</dbReference>
<dbReference type="Pfam" id="PF07677">
    <property type="entry name" value="A2M_recep"/>
    <property type="match status" value="1"/>
</dbReference>
<keyword evidence="6" id="KW-0722">Serine protease inhibitor</keyword>
<dbReference type="SMART" id="SM01361">
    <property type="entry name" value="A2M_recep"/>
    <property type="match status" value="1"/>
</dbReference>
<feature type="compositionally biased region" description="Acidic residues" evidence="9">
    <location>
        <begin position="664"/>
        <end position="682"/>
    </location>
</feature>
<dbReference type="Pfam" id="PF17789">
    <property type="entry name" value="MG4"/>
    <property type="match status" value="1"/>
</dbReference>
<organism evidence="14 15">
    <name type="scientific">Owenia fusiformis</name>
    <name type="common">Polychaete worm</name>
    <dbReference type="NCBI Taxonomy" id="6347"/>
    <lineage>
        <taxon>Eukaryota</taxon>
        <taxon>Metazoa</taxon>
        <taxon>Spiralia</taxon>
        <taxon>Lophotrochozoa</taxon>
        <taxon>Annelida</taxon>
        <taxon>Polychaeta</taxon>
        <taxon>Sedentaria</taxon>
        <taxon>Canalipalpata</taxon>
        <taxon>Sabellida</taxon>
        <taxon>Oweniida</taxon>
        <taxon>Oweniidae</taxon>
        <taxon>Owenia</taxon>
    </lineage>
</organism>
<dbReference type="InterPro" id="IPR009048">
    <property type="entry name" value="A-macroglobulin_rcpt-bd"/>
</dbReference>
<name>A0A8S4PX71_OWEFU</name>
<dbReference type="SMART" id="SM01359">
    <property type="entry name" value="A2M_N_2"/>
    <property type="match status" value="1"/>
</dbReference>
<dbReference type="SUPFAM" id="SSF49410">
    <property type="entry name" value="Alpha-macroglobulin receptor domain"/>
    <property type="match status" value="1"/>
</dbReference>
<dbReference type="Gene3D" id="2.60.40.1940">
    <property type="match status" value="1"/>
</dbReference>
<evidence type="ECO:0000256" key="4">
    <source>
        <dbReference type="ARBA" id="ARBA00022690"/>
    </source>
</evidence>
<feature type="domain" description="Alpha-2-macroglobulin bait region" evidence="11">
    <location>
        <begin position="474"/>
        <end position="626"/>
    </location>
</feature>
<sequence>MKVYMLALVWAGILQNVHGKKGHIITAPRQLHTGRPTKVCAQFYELEDSDVSVNIQLIEQRWGEDDKLTTSATQIFEKGTAGCLQLEIPSKKPDGWPSFYLNASVTTVNDEDTNAAIYRSKSSRKVQLREITPLVRFIETDKPIYKPGQRLMFRVLTLTREDLKPQTDDLDEVTVMDPTGSRLRQWKNTKTEKGLASFEMPLSEEPVLGTWTIKTESGGYSDTRKFDVKEYVLPKFEVLINPPAAVLINATSFDLEICAKYTYGKPVKGKMFIDVDVLQQSYYGRIEKLTLPPPVEEWEEEIDGCVTKTIQVGQFNDTLNFWGTCNLNVLVMVKEDATGVVLNATHKTMEFIKEPFKIDLEGLPKHFKPGMPFTGNVHVNKPDGSPVIGEQIELEIRPYAYAKFAKNFTTDSNGGFHINVLLEGNETTLNIKARAPRYDQLGKPYDDINYNLQVRMPIANSMTKRWYSPSQSFIQVEPIQNAVACDESLRLKIDHSYVPENSDDEIKLQYQVMSRGNILKVGTHSHKVQGHLAEDSSHKVERFHLTIPVTSEMSPKFRVLVYYVRADGETVADSATFTTEKCLPNMVSARFADAEKRPGDDVTMNIVASPDSLCSVGVVDKSLTILKASENMDFSKVFGILEESDSDTYYEDSDYEYCEKKLAEEDDDDEDEDDNIAIDEEFPPLPDIGIPLADDGPAPPGAPVQSERGAPRKKRSYWRPNYSDQYDAIRAFQAAGLAVLSDLEIETRPCLKRDYHYEPIYRGLGGAGPRGRVNVPVFEQETDDAAVPKSAPSSDTGSATLRAFFPETWLWRLETIGSTGEGNIDVTVPDTITEWVGNAFCTNSETGLGISQPIALNAFQPFFVSFTLPYAVVRGEKVPVIITVFNYLKECLMIKLSLEESEAFTLEEGTKDVLKCVCGGQAVSHSYLIAPTELGQVNITVKAVSTDELGPNNANSDCDNNLASRSYLGVQDAAVRPLLVEAEGVPQEYTETYFVCPDSPEQGSSGTITFKLPENAVPDSERAYVTAIGDLMGPTLSNIAKLIRLPTGCGEQTMLSFAPNIYIMEYLQATNQLTDKLKETSEEYMIKGYQRELTYRHDDGTYSAFGKRDDSGSTWLTAFVVKSFARAQKYITVDKKDLDKSVKWFVSQQNRDGCFPSVGKVLHKDMKGGLSDGGSGSTLTAYVTVALLEAGLNKTDRSIRRAVSCMVRRHPPRRTDKYGVAMVTYALMLENPNSVNAQRYLRLLNSLAVNKDGMKYWQSAPAPPSQDDAPFHKAKSADVEITSYALLSLLLKGGENIEAEVMPIVRWISRQRNSRGGFASTQDTVVALQALAQYAALVYGDQDITVALSGSIPSTSLAINSGNSLLLQKVDVPSIPSTIETYTSGTGCALLQGTMKYNIFPEEVDVPAFQLRVNPSGFACKKQTIKVCTSYQGPGDESNMAVIEVKMPSGWSPLKETVEPLLNDIFLGLKRYEVDKNFVSFYFDSISSEEKCLSFVVEQSTPVKDLKPASVMVYDYYDTDLSLTKLYSLNLCQSEEQPGRPRT</sequence>
<feature type="domain" description="Alpha-macroglobulin receptor-binding" evidence="13">
    <location>
        <begin position="1438"/>
        <end position="1527"/>
    </location>
</feature>
<evidence type="ECO:0000256" key="6">
    <source>
        <dbReference type="ARBA" id="ARBA00022900"/>
    </source>
</evidence>
<feature type="domain" description="Alpha-2-macroglobulin" evidence="12">
    <location>
        <begin position="808"/>
        <end position="898"/>
    </location>
</feature>
<dbReference type="Pfam" id="PF01835">
    <property type="entry name" value="MG2"/>
    <property type="match status" value="1"/>
</dbReference>
<dbReference type="GO" id="GO:0005615">
    <property type="term" value="C:extracellular space"/>
    <property type="evidence" value="ECO:0007669"/>
    <property type="project" value="InterPro"/>
</dbReference>
<evidence type="ECO:0000313" key="14">
    <source>
        <dbReference type="EMBL" id="CAH1797988.1"/>
    </source>
</evidence>
<proteinExistence type="inferred from homology"/>
<evidence type="ECO:0000256" key="8">
    <source>
        <dbReference type="ARBA" id="ARBA00023180"/>
    </source>
</evidence>
<evidence type="ECO:0000313" key="15">
    <source>
        <dbReference type="Proteomes" id="UP000749559"/>
    </source>
</evidence>
<evidence type="ECO:0000256" key="9">
    <source>
        <dbReference type="SAM" id="MobiDB-lite"/>
    </source>
</evidence>
<dbReference type="InterPro" id="IPR040839">
    <property type="entry name" value="MG4"/>
</dbReference>
<dbReference type="PANTHER" id="PTHR11412">
    <property type="entry name" value="MACROGLOBULIN / COMPLEMENT"/>
    <property type="match status" value="1"/>
</dbReference>
<dbReference type="FunFam" id="2.60.40.1930:FF:000001">
    <property type="entry name" value="CD109 isoform 3"/>
    <property type="match status" value="1"/>
</dbReference>
<dbReference type="SMART" id="SM01360">
    <property type="entry name" value="A2M"/>
    <property type="match status" value="1"/>
</dbReference>
<dbReference type="Pfam" id="PF00207">
    <property type="entry name" value="A2M"/>
    <property type="match status" value="1"/>
</dbReference>
<dbReference type="Pfam" id="PF07703">
    <property type="entry name" value="A2M_BRD"/>
    <property type="match status" value="1"/>
</dbReference>
<evidence type="ECO:0000259" key="11">
    <source>
        <dbReference type="SMART" id="SM01359"/>
    </source>
</evidence>
<dbReference type="InterPro" id="IPR014756">
    <property type="entry name" value="Ig_E-set"/>
</dbReference>
<dbReference type="PANTHER" id="PTHR11412:SF171">
    <property type="entry name" value="PREGNANCY ZONE PROTEIN-LIKE PROTEIN"/>
    <property type="match status" value="1"/>
</dbReference>
<evidence type="ECO:0000256" key="10">
    <source>
        <dbReference type="SAM" id="SignalP"/>
    </source>
</evidence>
<dbReference type="InterPro" id="IPR011625">
    <property type="entry name" value="A2M_N_BRD"/>
</dbReference>
<reference evidence="14" key="1">
    <citation type="submission" date="2022-03" db="EMBL/GenBank/DDBJ databases">
        <authorList>
            <person name="Martin C."/>
        </authorList>
    </citation>
    <scope>NUCLEOTIDE SEQUENCE</scope>
</reference>
<keyword evidence="4" id="KW-0646">Protease inhibitor</keyword>
<dbReference type="InterPro" id="IPR019742">
    <property type="entry name" value="MacrogloblnA2_CS"/>
</dbReference>
<feature type="signal peptide" evidence="10">
    <location>
        <begin position="1"/>
        <end position="19"/>
    </location>
</feature>
<dbReference type="Pfam" id="PF07678">
    <property type="entry name" value="TED_complement"/>
    <property type="match status" value="1"/>
</dbReference>
<keyword evidence="8" id="KW-0325">Glycoprotein</keyword>
<dbReference type="InterPro" id="IPR002890">
    <property type="entry name" value="MG2"/>
</dbReference>
<dbReference type="SMART" id="SM01419">
    <property type="entry name" value="Thiol-ester_cl"/>
    <property type="match status" value="1"/>
</dbReference>
<keyword evidence="3" id="KW-0964">Secreted</keyword>
<dbReference type="Gene3D" id="2.60.40.690">
    <property type="entry name" value="Alpha-macroglobulin, receptor-binding domain"/>
    <property type="match status" value="1"/>
</dbReference>
<dbReference type="InterPro" id="IPR047565">
    <property type="entry name" value="Alpha-macroglob_thiol-ester_cl"/>
</dbReference>
<feature type="chain" id="PRO_5035934682" description="Alpha-2-macroglobulin" evidence="10">
    <location>
        <begin position="20"/>
        <end position="1543"/>
    </location>
</feature>
<dbReference type="Gene3D" id="2.60.40.1930">
    <property type="match status" value="2"/>
</dbReference>